<feature type="compositionally biased region" description="Polar residues" evidence="1">
    <location>
        <begin position="7"/>
        <end position="27"/>
    </location>
</feature>
<name>A0AAN8RAP1_9TELE</name>
<feature type="compositionally biased region" description="Polar residues" evidence="1">
    <location>
        <begin position="167"/>
        <end position="183"/>
    </location>
</feature>
<dbReference type="Proteomes" id="UP001356427">
    <property type="component" value="Unassembled WGS sequence"/>
</dbReference>
<dbReference type="EMBL" id="JAGTTL010000007">
    <property type="protein sequence ID" value="KAK6319927.1"/>
    <property type="molecule type" value="Genomic_DNA"/>
</dbReference>
<evidence type="ECO:0000256" key="1">
    <source>
        <dbReference type="SAM" id="MobiDB-lite"/>
    </source>
</evidence>
<comment type="caution">
    <text evidence="2">The sequence shown here is derived from an EMBL/GenBank/DDBJ whole genome shotgun (WGS) entry which is preliminary data.</text>
</comment>
<protein>
    <submittedName>
        <fullName evidence="2">Uncharacterized protein</fullName>
    </submittedName>
</protein>
<sequence length="199" mass="21850">MKDRWKSSSPLARTPETSQNSSENSLTDILSVRRASNIVLQPMPPGRRNSRSHFHNMDVTEERADMGRPPMATPPIMLPLLTVTSLTVQRRKNTSKVPRTPHLQLEGQMCSMRLGPVKTKTSGSTFTSSHKQLPEVKPSRPQTPGGIPRRPKVCSTAAKAVAPLSGTPCSQSEVRIQANPPQRSNDDRICPSGSTSDEY</sequence>
<accession>A0AAN8RAP1</accession>
<organism evidence="2 3">
    <name type="scientific">Coregonus suidteri</name>
    <dbReference type="NCBI Taxonomy" id="861788"/>
    <lineage>
        <taxon>Eukaryota</taxon>
        <taxon>Metazoa</taxon>
        <taxon>Chordata</taxon>
        <taxon>Craniata</taxon>
        <taxon>Vertebrata</taxon>
        <taxon>Euteleostomi</taxon>
        <taxon>Actinopterygii</taxon>
        <taxon>Neopterygii</taxon>
        <taxon>Teleostei</taxon>
        <taxon>Protacanthopterygii</taxon>
        <taxon>Salmoniformes</taxon>
        <taxon>Salmonidae</taxon>
        <taxon>Coregoninae</taxon>
        <taxon>Coregonus</taxon>
    </lineage>
</organism>
<dbReference type="AlphaFoldDB" id="A0AAN8RAP1"/>
<evidence type="ECO:0000313" key="2">
    <source>
        <dbReference type="EMBL" id="KAK6319927.1"/>
    </source>
</evidence>
<feature type="compositionally biased region" description="Low complexity" evidence="1">
    <location>
        <begin position="119"/>
        <end position="131"/>
    </location>
</feature>
<gene>
    <name evidence="2" type="ORF">J4Q44_G00090340</name>
</gene>
<proteinExistence type="predicted"/>
<keyword evidence="3" id="KW-1185">Reference proteome</keyword>
<feature type="region of interest" description="Disordered" evidence="1">
    <location>
        <begin position="1"/>
        <end position="27"/>
    </location>
</feature>
<feature type="region of interest" description="Disordered" evidence="1">
    <location>
        <begin position="119"/>
        <end position="199"/>
    </location>
</feature>
<evidence type="ECO:0000313" key="3">
    <source>
        <dbReference type="Proteomes" id="UP001356427"/>
    </source>
</evidence>
<reference evidence="2 3" key="1">
    <citation type="submission" date="2021-04" db="EMBL/GenBank/DDBJ databases">
        <authorList>
            <person name="De Guttry C."/>
            <person name="Zahm M."/>
            <person name="Klopp C."/>
            <person name="Cabau C."/>
            <person name="Louis A."/>
            <person name="Berthelot C."/>
            <person name="Parey E."/>
            <person name="Roest Crollius H."/>
            <person name="Montfort J."/>
            <person name="Robinson-Rechavi M."/>
            <person name="Bucao C."/>
            <person name="Bouchez O."/>
            <person name="Gislard M."/>
            <person name="Lluch J."/>
            <person name="Milhes M."/>
            <person name="Lampietro C."/>
            <person name="Lopez Roques C."/>
            <person name="Donnadieu C."/>
            <person name="Braasch I."/>
            <person name="Desvignes T."/>
            <person name="Postlethwait J."/>
            <person name="Bobe J."/>
            <person name="Wedekind C."/>
            <person name="Guiguen Y."/>
        </authorList>
    </citation>
    <scope>NUCLEOTIDE SEQUENCE [LARGE SCALE GENOMIC DNA]</scope>
    <source>
        <strain evidence="2">Cs_M1</strain>
        <tissue evidence="2">Blood</tissue>
    </source>
</reference>